<dbReference type="EMBL" id="CP003190">
    <property type="protein sequence ID" value="AGL83911.1"/>
    <property type="molecule type" value="Genomic_DNA"/>
</dbReference>
<proteinExistence type="predicted"/>
<dbReference type="HOGENOM" id="CLU_092231_1_0_6"/>
<accession>A0A2C9EJU6</accession>
<dbReference type="Pfam" id="PF09980">
    <property type="entry name" value="DUF2214"/>
    <property type="match status" value="1"/>
</dbReference>
<dbReference type="KEGG" id="pprc:PFLCHA0_c21390"/>
<dbReference type="AlphaFoldDB" id="A0A2C9EJU6"/>
<evidence type="ECO:0000313" key="3">
    <source>
        <dbReference type="Proteomes" id="UP000013940"/>
    </source>
</evidence>
<feature type="transmembrane region" description="Helical" evidence="1">
    <location>
        <begin position="134"/>
        <end position="154"/>
    </location>
</feature>
<evidence type="ECO:0008006" key="4">
    <source>
        <dbReference type="Google" id="ProtNLM"/>
    </source>
</evidence>
<protein>
    <recommendedName>
        <fullName evidence="4">DUF2214 family protein</fullName>
    </recommendedName>
</protein>
<feature type="transmembrane region" description="Helical" evidence="1">
    <location>
        <begin position="96"/>
        <end position="114"/>
    </location>
</feature>
<evidence type="ECO:0000256" key="1">
    <source>
        <dbReference type="SAM" id="Phobius"/>
    </source>
</evidence>
<organism evidence="2 3">
    <name type="scientific">Pseudomonas protegens (strain DSM 19095 / LMG 27888 / CFBP 6595 / CHA0)</name>
    <dbReference type="NCBI Taxonomy" id="1124983"/>
    <lineage>
        <taxon>Bacteria</taxon>
        <taxon>Pseudomonadati</taxon>
        <taxon>Pseudomonadota</taxon>
        <taxon>Gammaproteobacteria</taxon>
        <taxon>Pseudomonadales</taxon>
        <taxon>Pseudomonadaceae</taxon>
        <taxon>Pseudomonas</taxon>
    </lineage>
</organism>
<dbReference type="Proteomes" id="UP000013940">
    <property type="component" value="Chromosome"/>
</dbReference>
<evidence type="ECO:0000313" key="2">
    <source>
        <dbReference type="EMBL" id="AGL83911.1"/>
    </source>
</evidence>
<gene>
    <name evidence="2" type="ORF">PFLCHA0_c21390</name>
</gene>
<feature type="transmembrane region" description="Helical" evidence="1">
    <location>
        <begin position="175"/>
        <end position="194"/>
    </location>
</feature>
<dbReference type="InterPro" id="IPR018706">
    <property type="entry name" value="DUF2214_membrane"/>
</dbReference>
<reference evidence="3" key="1">
    <citation type="journal article" date="2014" name="Genome Announc.">
        <title>Full-genome sequence of the plant growth-promoting bacterium Pseudomonas protegens CHA0.</title>
        <authorList>
            <person name="Jousset A."/>
            <person name="Schuldes J."/>
            <person name="Keel C."/>
            <person name="Maurhofer M."/>
            <person name="Daniel R."/>
            <person name="Scheu S."/>
            <person name="Thuermer A."/>
        </authorList>
    </citation>
    <scope>NUCLEOTIDE SEQUENCE [LARGE SCALE GENOMIC DNA]</scope>
    <source>
        <strain evidence="3">DSM 19095 / LMG 27888 / CFBP 6595 / CHA0</strain>
    </source>
</reference>
<keyword evidence="1" id="KW-0812">Transmembrane</keyword>
<feature type="transmembrane region" description="Helical" evidence="1">
    <location>
        <begin position="54"/>
        <end position="75"/>
    </location>
</feature>
<dbReference type="eggNOG" id="COG3556">
    <property type="taxonomic scope" value="Bacteria"/>
</dbReference>
<keyword evidence="1" id="KW-1133">Transmembrane helix</keyword>
<keyword evidence="1" id="KW-0472">Membrane</keyword>
<name>A0A2C9EJU6_PSEPH</name>
<sequence length="202" mass="21644">MKLSGQAVLAEVVDPCEPPFSFPLAGNSPGYELLLSCPDVSINQAEMSSMLQQWLLAAVHLLAFASAFAGVLARASALRRLSGGAAAPGQVLRADNVWGLMAAVLLITGLLRAFGGYGKGTEYYLHQPLFHLKMTLFVIILLLEVLPMLTLIRWRMALGRGVAPQIGRALLFARISDVQALLMVLMVIAASGMARGVTWAQL</sequence>